<dbReference type="EMBL" id="BKCJ010006917">
    <property type="protein sequence ID" value="GEU74612.1"/>
    <property type="molecule type" value="Genomic_DNA"/>
</dbReference>
<keyword evidence="2" id="KW-0548">Nucleotidyltransferase</keyword>
<feature type="compositionally biased region" description="Low complexity" evidence="1">
    <location>
        <begin position="1"/>
        <end position="21"/>
    </location>
</feature>
<keyword evidence="2" id="KW-0695">RNA-directed DNA polymerase</keyword>
<dbReference type="AlphaFoldDB" id="A0A6L2MPC0"/>
<sequence>MRTRSSSNLPVVSPNPSTSNPKCRNRRRSKQPFILEESPVDTMADQRTMAELLRAPTEGYAEAIVVPSIIAEQFELKHSLINMMTSDQFFGLEKDNPHDHILIVKLTHAVNQQTSVVTIVMTTIPKQFQATPPPASVKVVEEICVTCGGAHPYYQCLTAGGNTFPELRDNIQGYISAAAVNLADLNDNLVDSIPEMFTDKHALDYSSPSLFDEYDDDLFEVDSDTENIYDDPFDSKGDKIKESKLLIDELDLPCEFLPSFEYDSFLSKDFSRVDALPSTNNEEKVFNLGILIQKNFFEIITHVVQDKKLAISHAFFMLEDFDPPLYELHFFKEVPRFKMLLPFSSKNEEKVFKPGIQTSRKVDSSLITKLSHQGYKVFKINQVLKSPVKIFLFSCKKDTHILVVPCLYFYPLDQF</sequence>
<organism evidence="2">
    <name type="scientific">Tanacetum cinerariifolium</name>
    <name type="common">Dalmatian daisy</name>
    <name type="synonym">Chrysanthemum cinerariifolium</name>
    <dbReference type="NCBI Taxonomy" id="118510"/>
    <lineage>
        <taxon>Eukaryota</taxon>
        <taxon>Viridiplantae</taxon>
        <taxon>Streptophyta</taxon>
        <taxon>Embryophyta</taxon>
        <taxon>Tracheophyta</taxon>
        <taxon>Spermatophyta</taxon>
        <taxon>Magnoliopsida</taxon>
        <taxon>eudicotyledons</taxon>
        <taxon>Gunneridae</taxon>
        <taxon>Pentapetalae</taxon>
        <taxon>asterids</taxon>
        <taxon>campanulids</taxon>
        <taxon>Asterales</taxon>
        <taxon>Asteraceae</taxon>
        <taxon>Asteroideae</taxon>
        <taxon>Anthemideae</taxon>
        <taxon>Anthemidinae</taxon>
        <taxon>Tanacetum</taxon>
    </lineage>
</organism>
<accession>A0A6L2MPC0</accession>
<evidence type="ECO:0000256" key="1">
    <source>
        <dbReference type="SAM" id="MobiDB-lite"/>
    </source>
</evidence>
<protein>
    <submittedName>
        <fullName evidence="2">Reverse transcriptase domain-containing protein</fullName>
    </submittedName>
</protein>
<name>A0A6L2MPC0_TANCI</name>
<dbReference type="GO" id="GO:0003964">
    <property type="term" value="F:RNA-directed DNA polymerase activity"/>
    <property type="evidence" value="ECO:0007669"/>
    <property type="project" value="UniProtKB-KW"/>
</dbReference>
<evidence type="ECO:0000313" key="2">
    <source>
        <dbReference type="EMBL" id="GEU74612.1"/>
    </source>
</evidence>
<keyword evidence="2" id="KW-0808">Transferase</keyword>
<comment type="caution">
    <text evidence="2">The sequence shown here is derived from an EMBL/GenBank/DDBJ whole genome shotgun (WGS) entry which is preliminary data.</text>
</comment>
<feature type="region of interest" description="Disordered" evidence="1">
    <location>
        <begin position="1"/>
        <end position="31"/>
    </location>
</feature>
<proteinExistence type="predicted"/>
<reference evidence="2" key="1">
    <citation type="journal article" date="2019" name="Sci. Rep.">
        <title>Draft genome of Tanacetum cinerariifolium, the natural source of mosquito coil.</title>
        <authorList>
            <person name="Yamashiro T."/>
            <person name="Shiraishi A."/>
            <person name="Satake H."/>
            <person name="Nakayama K."/>
        </authorList>
    </citation>
    <scope>NUCLEOTIDE SEQUENCE</scope>
</reference>
<gene>
    <name evidence="2" type="ORF">Tci_046590</name>
</gene>